<protein>
    <submittedName>
        <fullName evidence="2">Uncharacterized protein</fullName>
    </submittedName>
</protein>
<feature type="transmembrane region" description="Helical" evidence="1">
    <location>
        <begin position="181"/>
        <end position="202"/>
    </location>
</feature>
<keyword evidence="1" id="KW-0812">Transmembrane</keyword>
<dbReference type="Proteomes" id="UP001310594">
    <property type="component" value="Unassembled WGS sequence"/>
</dbReference>
<dbReference type="AlphaFoldDB" id="A0AAN7W223"/>
<gene>
    <name evidence="2" type="ORF">LTR97_011518</name>
</gene>
<evidence type="ECO:0000256" key="1">
    <source>
        <dbReference type="SAM" id="Phobius"/>
    </source>
</evidence>
<reference evidence="2" key="1">
    <citation type="submission" date="2023-08" db="EMBL/GenBank/DDBJ databases">
        <title>Black Yeasts Isolated from many extreme environments.</title>
        <authorList>
            <person name="Coleine C."/>
            <person name="Stajich J.E."/>
            <person name="Selbmann L."/>
        </authorList>
    </citation>
    <scope>NUCLEOTIDE SEQUENCE</scope>
    <source>
        <strain evidence="2">CCFEE 5810</strain>
    </source>
</reference>
<accession>A0AAN7W223</accession>
<evidence type="ECO:0000313" key="2">
    <source>
        <dbReference type="EMBL" id="KAK5691525.1"/>
    </source>
</evidence>
<name>A0AAN7W223_9PEZI</name>
<feature type="transmembrane region" description="Helical" evidence="1">
    <location>
        <begin position="86"/>
        <end position="110"/>
    </location>
</feature>
<comment type="caution">
    <text evidence="2">The sequence shown here is derived from an EMBL/GenBank/DDBJ whole genome shotgun (WGS) entry which is preliminary data.</text>
</comment>
<keyword evidence="1" id="KW-0472">Membrane</keyword>
<feature type="transmembrane region" description="Helical" evidence="1">
    <location>
        <begin position="208"/>
        <end position="231"/>
    </location>
</feature>
<proteinExistence type="predicted"/>
<feature type="transmembrane region" description="Helical" evidence="1">
    <location>
        <begin position="29"/>
        <end position="53"/>
    </location>
</feature>
<feature type="transmembrane region" description="Helical" evidence="1">
    <location>
        <begin position="130"/>
        <end position="160"/>
    </location>
</feature>
<dbReference type="EMBL" id="JAVRQU010000021">
    <property type="protein sequence ID" value="KAK5691525.1"/>
    <property type="molecule type" value="Genomic_DNA"/>
</dbReference>
<sequence>MVSSMLHETVRVSGWQAEWLDRTMPAFRYYQSFTTNLSLLAICILGLASYFGIRRCTKRVIAGTERREIVLKEVEHRVLKTCRAQWYVGLFLLLNTVAVGIVDGGISFATMSKDIATQPERYDARYIAELVLFIICIATAFTAALVLVPLAQVKLATSLLARRMRKIGDTSLAAYMPEARIYSTHAAQIWAMVSFMVMVSWPPMAGGFWRWILLEATIGSALTWLDVGFVLNFSYEYITDTDFHAGTRGVKEFVRMFVDAHSHTTEKDILPRYVAIAAPTNDFIAEEKTPLTDAVTR</sequence>
<organism evidence="2 3">
    <name type="scientific">Elasticomyces elasticus</name>
    <dbReference type="NCBI Taxonomy" id="574655"/>
    <lineage>
        <taxon>Eukaryota</taxon>
        <taxon>Fungi</taxon>
        <taxon>Dikarya</taxon>
        <taxon>Ascomycota</taxon>
        <taxon>Pezizomycotina</taxon>
        <taxon>Dothideomycetes</taxon>
        <taxon>Dothideomycetidae</taxon>
        <taxon>Mycosphaerellales</taxon>
        <taxon>Teratosphaeriaceae</taxon>
        <taxon>Elasticomyces</taxon>
    </lineage>
</organism>
<keyword evidence="1" id="KW-1133">Transmembrane helix</keyword>
<evidence type="ECO:0000313" key="3">
    <source>
        <dbReference type="Proteomes" id="UP001310594"/>
    </source>
</evidence>